<dbReference type="InterPro" id="IPR034660">
    <property type="entry name" value="DinB/YfiT-like"/>
</dbReference>
<dbReference type="OrthoDB" id="893570at2"/>
<dbReference type="Proteomes" id="UP000019151">
    <property type="component" value="Plasmid 1"/>
</dbReference>
<sequence>MLCSTLQTVLHRELGAVRRSVEAYPDEASLWQVPAGLPNAGGTLVLHIAGNLQHYIGAVLGNSGYVRDRDAEFSRRDVPRAELLAEIDAATEAVDRTLAALPNDWLDAVYPERVAGHDVLTRDYIIHLASHLAYHLGQLDYHRRAITGDRRGIGALAPAELPDPEAAR</sequence>
<evidence type="ECO:0000313" key="2">
    <source>
        <dbReference type="Proteomes" id="UP000019151"/>
    </source>
</evidence>
<dbReference type="SUPFAM" id="SSF109854">
    <property type="entry name" value="DinB/YfiT-like putative metalloenzymes"/>
    <property type="match status" value="1"/>
</dbReference>
<organism evidence="1 2">
    <name type="scientific">Gemmatirosa kalamazoonensis</name>
    <dbReference type="NCBI Taxonomy" id="861299"/>
    <lineage>
        <taxon>Bacteria</taxon>
        <taxon>Pseudomonadati</taxon>
        <taxon>Gemmatimonadota</taxon>
        <taxon>Gemmatimonadia</taxon>
        <taxon>Gemmatimonadales</taxon>
        <taxon>Gemmatimonadaceae</taxon>
        <taxon>Gemmatirosa</taxon>
    </lineage>
</organism>
<dbReference type="Pfam" id="PF04978">
    <property type="entry name" value="MST"/>
    <property type="match status" value="1"/>
</dbReference>
<dbReference type="AlphaFoldDB" id="W0RU04"/>
<protein>
    <recommendedName>
        <fullName evidence="3">DinB-like domain protein</fullName>
    </recommendedName>
</protein>
<dbReference type="HOGENOM" id="CLU_1767320_0_0_0"/>
<name>W0RU04_9BACT</name>
<dbReference type="EMBL" id="CP007129">
    <property type="protein sequence ID" value="AHG93073.1"/>
    <property type="molecule type" value="Genomic_DNA"/>
</dbReference>
<dbReference type="InterPro" id="IPR007061">
    <property type="entry name" value="MST-like"/>
</dbReference>
<evidence type="ECO:0000313" key="1">
    <source>
        <dbReference type="EMBL" id="AHG93073.1"/>
    </source>
</evidence>
<dbReference type="PATRIC" id="fig|861299.3.peg.5573"/>
<keyword evidence="2" id="KW-1185">Reference proteome</keyword>
<reference evidence="1 2" key="1">
    <citation type="journal article" date="2014" name="Genome Announc.">
        <title>Genome Sequence and Methylome of Soil Bacterium Gemmatirosa kalamazoonensis KBS708T, a Member of the Rarely Cultivated Gemmatimonadetes Phylum.</title>
        <authorList>
            <person name="Debruyn J.M."/>
            <person name="Radosevich M."/>
            <person name="Wommack K.E."/>
            <person name="Polson S.W."/>
            <person name="Hauser L.J."/>
            <person name="Fawaz M.N."/>
            <person name="Korlach J."/>
            <person name="Tsai Y.C."/>
        </authorList>
    </citation>
    <scope>NUCLEOTIDE SEQUENCE [LARGE SCALE GENOMIC DNA]</scope>
    <source>
        <strain evidence="1 2">KBS708</strain>
        <plasmid evidence="2">Plasmid 1</plasmid>
    </source>
</reference>
<dbReference type="Gene3D" id="1.20.120.450">
    <property type="entry name" value="dinb family like domain"/>
    <property type="match status" value="1"/>
</dbReference>
<evidence type="ECO:0008006" key="3">
    <source>
        <dbReference type="Google" id="ProtNLM"/>
    </source>
</evidence>
<proteinExistence type="predicted"/>
<geneLocation type="plasmid" evidence="1 2">
    <name>1</name>
</geneLocation>
<gene>
    <name evidence="1" type="ORF">J421_5538</name>
</gene>
<keyword evidence="1" id="KW-0614">Plasmid</keyword>
<accession>W0RU04</accession>
<dbReference type="KEGG" id="gba:J421_5538"/>
<dbReference type="InParanoid" id="W0RU04"/>